<dbReference type="EMBL" id="JAWDGP010003346">
    <property type="protein sequence ID" value="KAK3775292.1"/>
    <property type="molecule type" value="Genomic_DNA"/>
</dbReference>
<sequence length="86" mass="9684">MVMIDGFSSSSTLYIKNPGMEEHTGALPGRSMGRTFPRDLPQKSPKQVTLLEFQDGRQMHDVQSQATLTLNTICLLVESSFHFLRK</sequence>
<protein>
    <submittedName>
        <fullName evidence="2">Uncharacterized protein</fullName>
    </submittedName>
</protein>
<dbReference type="AlphaFoldDB" id="A0AAE1DLW5"/>
<evidence type="ECO:0000313" key="3">
    <source>
        <dbReference type="Proteomes" id="UP001283361"/>
    </source>
</evidence>
<accession>A0AAE1DLW5</accession>
<proteinExistence type="predicted"/>
<organism evidence="2 3">
    <name type="scientific">Elysia crispata</name>
    <name type="common">lettuce slug</name>
    <dbReference type="NCBI Taxonomy" id="231223"/>
    <lineage>
        <taxon>Eukaryota</taxon>
        <taxon>Metazoa</taxon>
        <taxon>Spiralia</taxon>
        <taxon>Lophotrochozoa</taxon>
        <taxon>Mollusca</taxon>
        <taxon>Gastropoda</taxon>
        <taxon>Heterobranchia</taxon>
        <taxon>Euthyneura</taxon>
        <taxon>Panpulmonata</taxon>
        <taxon>Sacoglossa</taxon>
        <taxon>Placobranchoidea</taxon>
        <taxon>Plakobranchidae</taxon>
        <taxon>Elysia</taxon>
    </lineage>
</organism>
<reference evidence="2" key="1">
    <citation type="journal article" date="2023" name="G3 (Bethesda)">
        <title>A reference genome for the long-term kleptoplast-retaining sea slug Elysia crispata morphotype clarki.</title>
        <authorList>
            <person name="Eastman K.E."/>
            <person name="Pendleton A.L."/>
            <person name="Shaikh M.A."/>
            <person name="Suttiyut T."/>
            <person name="Ogas R."/>
            <person name="Tomko P."/>
            <person name="Gavelis G."/>
            <person name="Widhalm J.R."/>
            <person name="Wisecaver J.H."/>
        </authorList>
    </citation>
    <scope>NUCLEOTIDE SEQUENCE</scope>
    <source>
        <strain evidence="2">ECLA1</strain>
    </source>
</reference>
<evidence type="ECO:0000256" key="1">
    <source>
        <dbReference type="SAM" id="MobiDB-lite"/>
    </source>
</evidence>
<name>A0AAE1DLW5_9GAST</name>
<dbReference type="Proteomes" id="UP001283361">
    <property type="component" value="Unassembled WGS sequence"/>
</dbReference>
<comment type="caution">
    <text evidence="2">The sequence shown here is derived from an EMBL/GenBank/DDBJ whole genome shotgun (WGS) entry which is preliminary data.</text>
</comment>
<feature type="region of interest" description="Disordered" evidence="1">
    <location>
        <begin position="18"/>
        <end position="42"/>
    </location>
</feature>
<gene>
    <name evidence="2" type="ORF">RRG08_044968</name>
</gene>
<evidence type="ECO:0000313" key="2">
    <source>
        <dbReference type="EMBL" id="KAK3775292.1"/>
    </source>
</evidence>
<keyword evidence="3" id="KW-1185">Reference proteome</keyword>